<organism evidence="1 2">
    <name type="scientific">Sphaerosporella brunnea</name>
    <dbReference type="NCBI Taxonomy" id="1250544"/>
    <lineage>
        <taxon>Eukaryota</taxon>
        <taxon>Fungi</taxon>
        <taxon>Dikarya</taxon>
        <taxon>Ascomycota</taxon>
        <taxon>Pezizomycotina</taxon>
        <taxon>Pezizomycetes</taxon>
        <taxon>Pezizales</taxon>
        <taxon>Pyronemataceae</taxon>
        <taxon>Sphaerosporella</taxon>
    </lineage>
</organism>
<keyword evidence="2" id="KW-1185">Reference proteome</keyword>
<dbReference type="InParanoid" id="A0A5J5EPH4"/>
<sequence>MPATPSVRWVSHSYDTTQQVPEVGELVMLAFPAQTINFPYGPRSTYAPSRQMSSAYGQLVTTTGSRFHYALVLFAMRNSTNGRTLITFLPVMSYSNRPQGFRGNAWDADAWMRDHASDLQKMYHLPIPAAGWTPPPNPHPLAPVVAFNNWLNNRPSWIAVTVSTFDLKDSDAWLRHPHGPIKLSGGHSRLLELHYFKDSVLPAEIADLQSRNLAQRPTVFYVELPDFHATHAMVISSLDGGSFASPPGSSGPEAMPVEWADRFDPWKAMQKVQDWRLSLQPSKIPEVSHIQMDDVDCERGKFLMLPEISVGEEAWMGSQSSDGGDQTAAEGMDDPLVVPIASEVEAAGREVECASHAYLAMLLIADDAIRGGSSIPIDWGYQ</sequence>
<evidence type="ECO:0000313" key="2">
    <source>
        <dbReference type="Proteomes" id="UP000326924"/>
    </source>
</evidence>
<reference evidence="1 2" key="1">
    <citation type="submission" date="2019-09" db="EMBL/GenBank/DDBJ databases">
        <title>Draft genome of the ectomycorrhizal ascomycete Sphaerosporella brunnea.</title>
        <authorList>
            <consortium name="DOE Joint Genome Institute"/>
            <person name="Benucci G.M."/>
            <person name="Marozzi G."/>
            <person name="Antonielli L."/>
            <person name="Sanchez S."/>
            <person name="Marco P."/>
            <person name="Wang X."/>
            <person name="Falini L.B."/>
            <person name="Barry K."/>
            <person name="Haridas S."/>
            <person name="Lipzen A."/>
            <person name="Labutti K."/>
            <person name="Grigoriev I.V."/>
            <person name="Murat C."/>
            <person name="Martin F."/>
            <person name="Albertini E."/>
            <person name="Donnini D."/>
            <person name="Bonito G."/>
        </authorList>
    </citation>
    <scope>NUCLEOTIDE SEQUENCE [LARGE SCALE GENOMIC DNA]</scope>
    <source>
        <strain evidence="1 2">Sb_GMNB300</strain>
    </source>
</reference>
<comment type="caution">
    <text evidence="1">The sequence shown here is derived from an EMBL/GenBank/DDBJ whole genome shotgun (WGS) entry which is preliminary data.</text>
</comment>
<dbReference type="AlphaFoldDB" id="A0A5J5EPH4"/>
<dbReference type="Proteomes" id="UP000326924">
    <property type="component" value="Unassembled WGS sequence"/>
</dbReference>
<gene>
    <name evidence="1" type="ORF">FN846DRAFT_993182</name>
</gene>
<proteinExistence type="predicted"/>
<name>A0A5J5EPH4_9PEZI</name>
<protein>
    <submittedName>
        <fullName evidence="1">Uncharacterized protein</fullName>
    </submittedName>
</protein>
<evidence type="ECO:0000313" key="1">
    <source>
        <dbReference type="EMBL" id="KAA8897242.1"/>
    </source>
</evidence>
<dbReference type="EMBL" id="VXIS01000201">
    <property type="protein sequence ID" value="KAA8897242.1"/>
    <property type="molecule type" value="Genomic_DNA"/>
</dbReference>
<accession>A0A5J5EPH4</accession>